<dbReference type="Proteomes" id="UP000799779">
    <property type="component" value="Unassembled WGS sequence"/>
</dbReference>
<dbReference type="EMBL" id="ML977566">
    <property type="protein sequence ID" value="KAF2004662.1"/>
    <property type="molecule type" value="Genomic_DNA"/>
</dbReference>
<evidence type="ECO:0000313" key="2">
    <source>
        <dbReference type="Proteomes" id="UP000799779"/>
    </source>
</evidence>
<evidence type="ECO:0000313" key="1">
    <source>
        <dbReference type="EMBL" id="KAF2004662.1"/>
    </source>
</evidence>
<gene>
    <name evidence="1" type="ORF">P154DRAFT_35950</name>
</gene>
<accession>A0A6A5WSJ8</accession>
<dbReference type="AlphaFoldDB" id="A0A6A5WSJ8"/>
<organism evidence="1 2">
    <name type="scientific">Amniculicola lignicola CBS 123094</name>
    <dbReference type="NCBI Taxonomy" id="1392246"/>
    <lineage>
        <taxon>Eukaryota</taxon>
        <taxon>Fungi</taxon>
        <taxon>Dikarya</taxon>
        <taxon>Ascomycota</taxon>
        <taxon>Pezizomycotina</taxon>
        <taxon>Dothideomycetes</taxon>
        <taxon>Pleosporomycetidae</taxon>
        <taxon>Pleosporales</taxon>
        <taxon>Amniculicolaceae</taxon>
        <taxon>Amniculicola</taxon>
    </lineage>
</organism>
<keyword evidence="2" id="KW-1185">Reference proteome</keyword>
<name>A0A6A5WSJ8_9PLEO</name>
<protein>
    <submittedName>
        <fullName evidence="1">Uncharacterized protein</fullName>
    </submittedName>
</protein>
<reference evidence="1" key="1">
    <citation type="journal article" date="2020" name="Stud. Mycol.">
        <title>101 Dothideomycetes genomes: a test case for predicting lifestyles and emergence of pathogens.</title>
        <authorList>
            <person name="Haridas S."/>
            <person name="Albert R."/>
            <person name="Binder M."/>
            <person name="Bloem J."/>
            <person name="Labutti K."/>
            <person name="Salamov A."/>
            <person name="Andreopoulos B."/>
            <person name="Baker S."/>
            <person name="Barry K."/>
            <person name="Bills G."/>
            <person name="Bluhm B."/>
            <person name="Cannon C."/>
            <person name="Castanera R."/>
            <person name="Culley D."/>
            <person name="Daum C."/>
            <person name="Ezra D."/>
            <person name="Gonzalez J."/>
            <person name="Henrissat B."/>
            <person name="Kuo A."/>
            <person name="Liang C."/>
            <person name="Lipzen A."/>
            <person name="Lutzoni F."/>
            <person name="Magnuson J."/>
            <person name="Mondo S."/>
            <person name="Nolan M."/>
            <person name="Ohm R."/>
            <person name="Pangilinan J."/>
            <person name="Park H.-J."/>
            <person name="Ramirez L."/>
            <person name="Alfaro M."/>
            <person name="Sun H."/>
            <person name="Tritt A."/>
            <person name="Yoshinaga Y."/>
            <person name="Zwiers L.-H."/>
            <person name="Turgeon B."/>
            <person name="Goodwin S."/>
            <person name="Spatafora J."/>
            <person name="Crous P."/>
            <person name="Grigoriev I."/>
        </authorList>
    </citation>
    <scope>NUCLEOTIDE SEQUENCE</scope>
    <source>
        <strain evidence="1">CBS 123094</strain>
    </source>
</reference>
<sequence length="138" mass="15266">MKYGNEACTSCGGSSSALFTLFFLRILVVPRTSDVLEYKPRSKFSIRGEIMEIRHVVRTLSLSAPVVDKVSTTHALGDHGRLCYFLTLGVRCYPRARACIDDVLLHDRSSGTTAHGTRYGCAHNVEASVLVCDFRKPL</sequence>
<proteinExistence type="predicted"/>